<dbReference type="Gene3D" id="3.30.70.330">
    <property type="match status" value="1"/>
</dbReference>
<keyword evidence="8" id="KW-1185">Reference proteome</keyword>
<keyword evidence="3" id="KW-0539">Nucleus</keyword>
<evidence type="ECO:0000256" key="5">
    <source>
        <dbReference type="SAM" id="MobiDB-lite"/>
    </source>
</evidence>
<evidence type="ECO:0000256" key="2">
    <source>
        <dbReference type="ARBA" id="ARBA00022884"/>
    </source>
</evidence>
<feature type="region of interest" description="Disordered" evidence="5">
    <location>
        <begin position="358"/>
        <end position="401"/>
    </location>
</feature>
<evidence type="ECO:0000256" key="3">
    <source>
        <dbReference type="ARBA" id="ARBA00023242"/>
    </source>
</evidence>
<evidence type="ECO:0000256" key="4">
    <source>
        <dbReference type="PROSITE-ProRule" id="PRU00176"/>
    </source>
</evidence>
<dbReference type="InterPro" id="IPR035979">
    <property type="entry name" value="RBD_domain_sf"/>
</dbReference>
<evidence type="ECO:0000313" key="7">
    <source>
        <dbReference type="EMBL" id="CAK9180560.1"/>
    </source>
</evidence>
<evidence type="ECO:0000256" key="1">
    <source>
        <dbReference type="ARBA" id="ARBA00004604"/>
    </source>
</evidence>
<feature type="compositionally biased region" description="Polar residues" evidence="5">
    <location>
        <begin position="371"/>
        <end position="400"/>
    </location>
</feature>
<protein>
    <recommendedName>
        <fullName evidence="6">RRM domain-containing protein</fullName>
    </recommendedName>
</protein>
<comment type="subcellular location">
    <subcellularLocation>
        <location evidence="1">Nucleus</location>
        <location evidence="1">Nucleolus</location>
    </subcellularLocation>
</comment>
<sequence>MGREVEEKENNNKDDIDGTAATKKMMRIYIGGLGLSVTENDLIKTFSPLGKVESADIVRTNGRSFAYLDFLPSSEKALAKLFSTYNGCMWKGGRLRLEKAKEHYLLRLRHEWEEDAELANKASSYSVDAAENFSSMEKPNKVPNTEKVQLRIFFPKLNKVKSVPFSGTGKHKYSFQRVEVPSFPIHFCDCEDHSDPCHVGKEKPPCDGETGSGGIKDEEINMMRSVMSKLFENDNCSKGAFSDAGLAKEGDNSFNSVDGGLGNETEEDHVSDEDNLILNMVAGGDDRLTLFGSHRKEKKTATQELRFNGPEPSEGTPASKMHDSKKRKIITFNKKEKLHKKQKLHLSEESDEIEIVSAISKTKGTPRTHPNESATDLQGQSMKSGLGSQQSTSNLSWSQKSKWRDLVGDRGSTTFHMSQILPSVAIKDELPRSHGLNVPYHTEEKKQEHVKHGILESQPGQSKEPKDLAEAPAAQSKVAAGKSARGASWLKESTWTQLVGDANRCSFSITQILPDLSLRNKEPVQSNSMDAANSMDGEHCNLIKSSGDEPIGNSSKALGVYAEHLTVPCGSNEEQSPTGVYVEQTNHEKKSETVTKKVEVSGPTFVNNPISVPKHSSTANFKIGETCSFMRSAASMREWMTAKAALSGSLKKRTIRNRCLEL</sequence>
<dbReference type="InterPro" id="IPR034138">
    <property type="entry name" value="NOP8_RRM"/>
</dbReference>
<keyword evidence="2 4" id="KW-0694">RNA-binding</keyword>
<dbReference type="SUPFAM" id="SSF54928">
    <property type="entry name" value="RNA-binding domain, RBD"/>
    <property type="match status" value="1"/>
</dbReference>
<evidence type="ECO:0000259" key="6">
    <source>
        <dbReference type="PROSITE" id="PS50102"/>
    </source>
</evidence>
<organism evidence="7 8">
    <name type="scientific">Ilex paraguariensis</name>
    <name type="common">yerba mate</name>
    <dbReference type="NCBI Taxonomy" id="185542"/>
    <lineage>
        <taxon>Eukaryota</taxon>
        <taxon>Viridiplantae</taxon>
        <taxon>Streptophyta</taxon>
        <taxon>Embryophyta</taxon>
        <taxon>Tracheophyta</taxon>
        <taxon>Spermatophyta</taxon>
        <taxon>Magnoliopsida</taxon>
        <taxon>eudicotyledons</taxon>
        <taxon>Gunneridae</taxon>
        <taxon>Pentapetalae</taxon>
        <taxon>asterids</taxon>
        <taxon>campanulids</taxon>
        <taxon>Aquifoliales</taxon>
        <taxon>Aquifoliaceae</taxon>
        <taxon>Ilex</taxon>
    </lineage>
</organism>
<dbReference type="GO" id="GO:0005730">
    <property type="term" value="C:nucleolus"/>
    <property type="evidence" value="ECO:0007669"/>
    <property type="project" value="UniProtKB-SubCell"/>
</dbReference>
<feature type="region of interest" description="Disordered" evidence="5">
    <location>
        <begin position="298"/>
        <end position="324"/>
    </location>
</feature>
<dbReference type="AlphaFoldDB" id="A0ABC8UHP6"/>
<reference evidence="7 8" key="1">
    <citation type="submission" date="2024-02" db="EMBL/GenBank/DDBJ databases">
        <authorList>
            <person name="Vignale AGUSTIN F."/>
            <person name="Sosa J E."/>
            <person name="Modenutti C."/>
        </authorList>
    </citation>
    <scope>NUCLEOTIDE SEQUENCE [LARGE SCALE GENOMIC DNA]</scope>
</reference>
<comment type="caution">
    <text evidence="7">The sequence shown here is derived from an EMBL/GenBank/DDBJ whole genome shotgun (WGS) entry which is preliminary data.</text>
</comment>
<feature type="region of interest" description="Disordered" evidence="5">
    <location>
        <begin position="457"/>
        <end position="483"/>
    </location>
</feature>
<dbReference type="InterPro" id="IPR000504">
    <property type="entry name" value="RRM_dom"/>
</dbReference>
<dbReference type="Proteomes" id="UP001642360">
    <property type="component" value="Unassembled WGS sequence"/>
</dbReference>
<dbReference type="PROSITE" id="PS50102">
    <property type="entry name" value="RRM"/>
    <property type="match status" value="1"/>
</dbReference>
<dbReference type="EMBL" id="CAUOFW020007758">
    <property type="protein sequence ID" value="CAK9180560.1"/>
    <property type="molecule type" value="Genomic_DNA"/>
</dbReference>
<dbReference type="PANTHER" id="PTHR23099">
    <property type="entry name" value="TRANSCRIPTIONAL REGULATOR"/>
    <property type="match status" value="1"/>
</dbReference>
<dbReference type="InterPro" id="IPR012677">
    <property type="entry name" value="Nucleotide-bd_a/b_plait_sf"/>
</dbReference>
<evidence type="ECO:0000313" key="8">
    <source>
        <dbReference type="Proteomes" id="UP001642360"/>
    </source>
</evidence>
<accession>A0ABC8UHP6</accession>
<gene>
    <name evidence="7" type="ORF">ILEXP_LOCUS50568</name>
</gene>
<dbReference type="PANTHER" id="PTHR23099:SF0">
    <property type="entry name" value="GERM CELL NUCLEAR ACIDIC PROTEIN"/>
    <property type="match status" value="1"/>
</dbReference>
<proteinExistence type="predicted"/>
<dbReference type="CDD" id="cd12226">
    <property type="entry name" value="RRM_NOL8"/>
    <property type="match status" value="1"/>
</dbReference>
<dbReference type="Pfam" id="PF00076">
    <property type="entry name" value="RRM_1"/>
    <property type="match status" value="1"/>
</dbReference>
<name>A0ABC8UHP6_9AQUA</name>
<dbReference type="SMART" id="SM00360">
    <property type="entry name" value="RRM"/>
    <property type="match status" value="1"/>
</dbReference>
<feature type="domain" description="RRM" evidence="6">
    <location>
        <begin position="26"/>
        <end position="102"/>
    </location>
</feature>
<dbReference type="GO" id="GO:0003723">
    <property type="term" value="F:RNA binding"/>
    <property type="evidence" value="ECO:0007669"/>
    <property type="project" value="UniProtKB-UniRule"/>
</dbReference>